<dbReference type="GO" id="GO:0016491">
    <property type="term" value="F:oxidoreductase activity"/>
    <property type="evidence" value="ECO:0007669"/>
    <property type="project" value="UniProtKB-KW"/>
</dbReference>
<evidence type="ECO:0000313" key="8">
    <source>
        <dbReference type="Proteomes" id="UP000562492"/>
    </source>
</evidence>
<keyword evidence="2" id="KW-0479">Metal-binding</keyword>
<keyword evidence="5" id="KW-0408">Iron</keyword>
<dbReference type="InterPro" id="IPR003347">
    <property type="entry name" value="JmjC_dom"/>
</dbReference>
<dbReference type="EMBL" id="JACHKZ010000012">
    <property type="protein sequence ID" value="MBB6578203.1"/>
    <property type="molecule type" value="Genomic_DNA"/>
</dbReference>
<evidence type="ECO:0000256" key="1">
    <source>
        <dbReference type="ARBA" id="ARBA00001954"/>
    </source>
</evidence>
<keyword evidence="7" id="KW-0689">Ribosomal protein</keyword>
<dbReference type="Gene3D" id="3.40.366.30">
    <property type="entry name" value="50S ribosomal protein L16 arginine hydroxylase, Chain A, Domain 2"/>
    <property type="match status" value="1"/>
</dbReference>
<protein>
    <submittedName>
        <fullName evidence="7">50S ribosomal protein L16 3-hydroxylase</fullName>
        <ecNumber evidence="7">1.14.11.47</ecNumber>
    </submittedName>
</protein>
<comment type="cofactor">
    <cofactor evidence="1">
        <name>Fe(2+)</name>
        <dbReference type="ChEBI" id="CHEBI:29033"/>
    </cofactor>
</comment>
<dbReference type="Pfam" id="PF08007">
    <property type="entry name" value="JmjC_2"/>
    <property type="match status" value="1"/>
</dbReference>
<feature type="domain" description="JmjC" evidence="6">
    <location>
        <begin position="103"/>
        <end position="229"/>
    </location>
</feature>
<dbReference type="GO" id="GO:0005840">
    <property type="term" value="C:ribosome"/>
    <property type="evidence" value="ECO:0007669"/>
    <property type="project" value="UniProtKB-KW"/>
</dbReference>
<keyword evidence="8" id="KW-1185">Reference proteome</keyword>
<evidence type="ECO:0000256" key="3">
    <source>
        <dbReference type="ARBA" id="ARBA00022964"/>
    </source>
</evidence>
<dbReference type="SUPFAM" id="SSF51197">
    <property type="entry name" value="Clavaminate synthase-like"/>
    <property type="match status" value="1"/>
</dbReference>
<dbReference type="PANTHER" id="PTHR13096">
    <property type="entry name" value="MINA53 MYC INDUCED NUCLEAR ANTIGEN"/>
    <property type="match status" value="1"/>
</dbReference>
<gene>
    <name evidence="7" type="ORF">HNP33_002283</name>
</gene>
<sequence length="384" mass="42850">MQIEQALPLLGGLSPAQFMRRYWQKKPLLVRGAVTDWKNLQLPLPRAELFELAGQEGVESRLIQQKSGAWSVKHGPFSRRAIPSLKTEDWTLLVQGVDLHNAAAHQLLQRFAFVPAARLDDLMISYASNGGGVGPHFDSYDVFLLQAHGKRRWRIGKQKNLTLKDGIPLKILAEFEAEEEYLLEPGDMLYLPPRYAHDGVAEGECMTYSIGFRSPAQHELAGDLLMRLSDVDDMDDGDTDARAATPIYKDPKQAAVETPGAIPPEMLEFARAALETRLSEPLALARALGESLTEPKANVWFEPEDSPAMLEAVALDRKTRMMYDGQHVFINGESYRAGGRDFTLMKKLADTRHLDRRDVSGASDDALSLLSQWCEDGWAHAVSR</sequence>
<keyword evidence="7" id="KW-0687">Ribonucleoprotein</keyword>
<evidence type="ECO:0000256" key="2">
    <source>
        <dbReference type="ARBA" id="ARBA00022723"/>
    </source>
</evidence>
<organism evidence="7 8">
    <name type="scientific">Comamonas odontotermitis</name>
    <dbReference type="NCBI Taxonomy" id="379895"/>
    <lineage>
        <taxon>Bacteria</taxon>
        <taxon>Pseudomonadati</taxon>
        <taxon>Pseudomonadota</taxon>
        <taxon>Betaproteobacteria</taxon>
        <taxon>Burkholderiales</taxon>
        <taxon>Comamonadaceae</taxon>
        <taxon>Comamonas</taxon>
    </lineage>
</organism>
<dbReference type="Gene3D" id="2.60.120.650">
    <property type="entry name" value="Cupin"/>
    <property type="match status" value="1"/>
</dbReference>
<evidence type="ECO:0000256" key="4">
    <source>
        <dbReference type="ARBA" id="ARBA00023002"/>
    </source>
</evidence>
<evidence type="ECO:0000313" key="7">
    <source>
        <dbReference type="EMBL" id="MBB6578203.1"/>
    </source>
</evidence>
<dbReference type="EC" id="1.14.11.47" evidence="7"/>
<proteinExistence type="predicted"/>
<dbReference type="PROSITE" id="PS51184">
    <property type="entry name" value="JMJC"/>
    <property type="match status" value="1"/>
</dbReference>
<keyword evidence="3" id="KW-0223">Dioxygenase</keyword>
<dbReference type="RefSeq" id="WP_184708382.1">
    <property type="nucleotide sequence ID" value="NZ_JACHKZ010000012.1"/>
</dbReference>
<keyword evidence="4 7" id="KW-0560">Oxidoreductase</keyword>
<evidence type="ECO:0000259" key="6">
    <source>
        <dbReference type="PROSITE" id="PS51184"/>
    </source>
</evidence>
<accession>A0ABR6RGI4</accession>
<reference evidence="7 8" key="1">
    <citation type="submission" date="2020-08" db="EMBL/GenBank/DDBJ databases">
        <title>Functional genomics of gut bacteria from endangered species of beetles.</title>
        <authorList>
            <person name="Carlos-Shanley C."/>
        </authorList>
    </citation>
    <scope>NUCLEOTIDE SEQUENCE [LARGE SCALE GENOMIC DNA]</scope>
    <source>
        <strain evidence="7 8">S00124</strain>
    </source>
</reference>
<dbReference type="InterPro" id="IPR046799">
    <property type="entry name" value="ROXA-like_wH"/>
</dbReference>
<dbReference type="InterPro" id="IPR039994">
    <property type="entry name" value="NO66-like"/>
</dbReference>
<dbReference type="Pfam" id="PF20514">
    <property type="entry name" value="WHD_ROXA"/>
    <property type="match status" value="1"/>
</dbReference>
<evidence type="ECO:0000256" key="5">
    <source>
        <dbReference type="ARBA" id="ARBA00023004"/>
    </source>
</evidence>
<dbReference type="PANTHER" id="PTHR13096:SF8">
    <property type="entry name" value="RIBOSOMAL OXYGENASE 1"/>
    <property type="match status" value="1"/>
</dbReference>
<name>A0ABR6RGI4_9BURK</name>
<comment type="caution">
    <text evidence="7">The sequence shown here is derived from an EMBL/GenBank/DDBJ whole genome shotgun (WGS) entry which is preliminary data.</text>
</comment>
<dbReference type="Proteomes" id="UP000562492">
    <property type="component" value="Unassembled WGS sequence"/>
</dbReference>